<sequence length="187" mass="20937">MMKKLKRRLSKAFKGSNSNIADLSGPSSLFLHQANGVHLIGANPVNSNSISGYQSTQMKAWHLSNSMSRLSERLAVDGVILEESCVDYNPDGSSNHDSCYNSSSTLNYEPVRQSKTKGRPVSMHTLYCRSQMVPVDNTMVQIQPRHVEVKKNNKNRYSWHASRLLGSQTQLSSGRSGHKRLNKQMDQ</sequence>
<proteinExistence type="predicted"/>
<dbReference type="OrthoDB" id="5874211at2759"/>
<name>A0A811KUK1_9BILA</name>
<accession>A0A811KUK1</accession>
<organism evidence="2 3">
    <name type="scientific">Bursaphelenchus okinawaensis</name>
    <dbReference type="NCBI Taxonomy" id="465554"/>
    <lineage>
        <taxon>Eukaryota</taxon>
        <taxon>Metazoa</taxon>
        <taxon>Ecdysozoa</taxon>
        <taxon>Nematoda</taxon>
        <taxon>Chromadorea</taxon>
        <taxon>Rhabditida</taxon>
        <taxon>Tylenchina</taxon>
        <taxon>Tylenchomorpha</taxon>
        <taxon>Aphelenchoidea</taxon>
        <taxon>Aphelenchoididae</taxon>
        <taxon>Bursaphelenchus</taxon>
    </lineage>
</organism>
<protein>
    <submittedName>
        <fullName evidence="2">Uncharacterized protein</fullName>
    </submittedName>
</protein>
<dbReference type="Proteomes" id="UP000783686">
    <property type="component" value="Unassembled WGS sequence"/>
</dbReference>
<dbReference type="EMBL" id="CAJFDH010000004">
    <property type="protein sequence ID" value="CAD5219454.1"/>
    <property type="molecule type" value="Genomic_DNA"/>
</dbReference>
<feature type="region of interest" description="Disordered" evidence="1">
    <location>
        <begin position="92"/>
        <end position="119"/>
    </location>
</feature>
<dbReference type="Proteomes" id="UP000614601">
    <property type="component" value="Unassembled WGS sequence"/>
</dbReference>
<comment type="caution">
    <text evidence="2">The sequence shown here is derived from an EMBL/GenBank/DDBJ whole genome shotgun (WGS) entry which is preliminary data.</text>
</comment>
<feature type="compositionally biased region" description="Basic residues" evidence="1">
    <location>
        <begin position="176"/>
        <end position="187"/>
    </location>
</feature>
<dbReference type="EMBL" id="CAJFCW020000004">
    <property type="protein sequence ID" value="CAG9112545.1"/>
    <property type="molecule type" value="Genomic_DNA"/>
</dbReference>
<feature type="compositionally biased region" description="Low complexity" evidence="1">
    <location>
        <begin position="93"/>
        <end position="104"/>
    </location>
</feature>
<gene>
    <name evidence="2" type="ORF">BOKJ2_LOCUS8452</name>
</gene>
<evidence type="ECO:0000313" key="2">
    <source>
        <dbReference type="EMBL" id="CAD5219454.1"/>
    </source>
</evidence>
<dbReference type="AlphaFoldDB" id="A0A811KUK1"/>
<evidence type="ECO:0000256" key="1">
    <source>
        <dbReference type="SAM" id="MobiDB-lite"/>
    </source>
</evidence>
<keyword evidence="3" id="KW-1185">Reference proteome</keyword>
<feature type="region of interest" description="Disordered" evidence="1">
    <location>
        <begin position="168"/>
        <end position="187"/>
    </location>
</feature>
<evidence type="ECO:0000313" key="3">
    <source>
        <dbReference type="Proteomes" id="UP000614601"/>
    </source>
</evidence>
<reference evidence="2" key="1">
    <citation type="submission" date="2020-09" db="EMBL/GenBank/DDBJ databases">
        <authorList>
            <person name="Kikuchi T."/>
        </authorList>
    </citation>
    <scope>NUCLEOTIDE SEQUENCE</scope>
    <source>
        <strain evidence="2">SH1</strain>
    </source>
</reference>